<comment type="caution">
    <text evidence="1">The sequence shown here is derived from an EMBL/GenBank/DDBJ whole genome shotgun (WGS) entry which is preliminary data.</text>
</comment>
<sequence>MDLISNSSLRLAPPDLECAPPSRAWRAREITRKLFSCTRTAHCLRTHIHLERASLVDLRITSSSSIARVERPNIRQLYANNNLAVSRNAVVKRRTERARVPSNLPTCNRCAGTPVYESFRRRRASSRASGGPVRHAARIAPAYWGLRHQESQTLAHIKPETHTFESRPSRARPIRCIEIFSYPRVFNRVATALRSKQKAVRKSFSLKIEKNRNSYIKPRERALLCTEHKKNKQTDVNNELFAVSAWCIFREKNPVSGVKQEIRRERAELYTYVYAPICIPMRVCCSRARSSGRKKQDHVLFFDEKRLFTLRAPQWAQQLILTLFPRSTCTRAALPFRYVCEATPTVSDRIAPIKGDKFAGESDFFSAVSNAALHTPGPRSIIIISRGGGWRWLRQRRPSSRARTTAQSFII</sequence>
<dbReference type="EMBL" id="JBJJXI010000055">
    <property type="protein sequence ID" value="KAL3399814.1"/>
    <property type="molecule type" value="Genomic_DNA"/>
</dbReference>
<reference evidence="1 2" key="1">
    <citation type="journal article" date="2024" name="bioRxiv">
        <title>A reference genome for Trichogramma kaykai: A tiny desert-dwelling parasitoid wasp with competing sex-ratio distorters.</title>
        <authorList>
            <person name="Culotta J."/>
            <person name="Lindsey A.R."/>
        </authorList>
    </citation>
    <scope>NUCLEOTIDE SEQUENCE [LARGE SCALE GENOMIC DNA]</scope>
    <source>
        <strain evidence="1 2">KSX58</strain>
    </source>
</reference>
<evidence type="ECO:0000313" key="2">
    <source>
        <dbReference type="Proteomes" id="UP001627154"/>
    </source>
</evidence>
<organism evidence="1 2">
    <name type="scientific">Trichogramma kaykai</name>
    <dbReference type="NCBI Taxonomy" id="54128"/>
    <lineage>
        <taxon>Eukaryota</taxon>
        <taxon>Metazoa</taxon>
        <taxon>Ecdysozoa</taxon>
        <taxon>Arthropoda</taxon>
        <taxon>Hexapoda</taxon>
        <taxon>Insecta</taxon>
        <taxon>Pterygota</taxon>
        <taxon>Neoptera</taxon>
        <taxon>Endopterygota</taxon>
        <taxon>Hymenoptera</taxon>
        <taxon>Apocrita</taxon>
        <taxon>Proctotrupomorpha</taxon>
        <taxon>Chalcidoidea</taxon>
        <taxon>Trichogrammatidae</taxon>
        <taxon>Trichogramma</taxon>
    </lineage>
</organism>
<accession>A0ABD2X3V9</accession>
<dbReference type="Proteomes" id="UP001627154">
    <property type="component" value="Unassembled WGS sequence"/>
</dbReference>
<keyword evidence="2" id="KW-1185">Reference proteome</keyword>
<gene>
    <name evidence="1" type="ORF">TKK_007049</name>
</gene>
<dbReference type="AlphaFoldDB" id="A0ABD2X3V9"/>
<protein>
    <submittedName>
        <fullName evidence="1">Uncharacterized protein</fullName>
    </submittedName>
</protein>
<evidence type="ECO:0000313" key="1">
    <source>
        <dbReference type="EMBL" id="KAL3399814.1"/>
    </source>
</evidence>
<name>A0ABD2X3V9_9HYME</name>
<proteinExistence type="predicted"/>